<dbReference type="InterPro" id="IPR036388">
    <property type="entry name" value="WH-like_DNA-bd_sf"/>
</dbReference>
<comment type="caution">
    <text evidence="1">The sequence shown here is derived from an EMBL/GenBank/DDBJ whole genome shotgun (WGS) entry which is preliminary data.</text>
</comment>
<dbReference type="InterPro" id="IPR009492">
    <property type="entry name" value="TniQ"/>
</dbReference>
<evidence type="ECO:0000313" key="2">
    <source>
        <dbReference type="Proteomes" id="UP000309984"/>
    </source>
</evidence>
<organism evidence="1 2">
    <name type="scientific">Mycolicibacterium phocaicum</name>
    <dbReference type="NCBI Taxonomy" id="319706"/>
    <lineage>
        <taxon>Bacteria</taxon>
        <taxon>Bacillati</taxon>
        <taxon>Actinomycetota</taxon>
        <taxon>Actinomycetes</taxon>
        <taxon>Mycobacteriales</taxon>
        <taxon>Mycobacteriaceae</taxon>
        <taxon>Mycolicibacterium</taxon>
    </lineage>
</organism>
<proteinExistence type="predicted"/>
<dbReference type="Pfam" id="PF06527">
    <property type="entry name" value="TniQ"/>
    <property type="match status" value="1"/>
</dbReference>
<dbReference type="EMBL" id="POTM01000067">
    <property type="protein sequence ID" value="TLH58423.1"/>
    <property type="molecule type" value="Genomic_DNA"/>
</dbReference>
<gene>
    <name evidence="1" type="ORF">C1S79_27560</name>
</gene>
<dbReference type="Pfam" id="PF00126">
    <property type="entry name" value="HTH_1"/>
    <property type="match status" value="1"/>
</dbReference>
<dbReference type="GO" id="GO:0003700">
    <property type="term" value="F:DNA-binding transcription factor activity"/>
    <property type="evidence" value="ECO:0007669"/>
    <property type="project" value="InterPro"/>
</dbReference>
<dbReference type="PROSITE" id="PS50931">
    <property type="entry name" value="HTH_LYSR"/>
    <property type="match status" value="1"/>
</dbReference>
<name>A0A7I7ZSC6_9MYCO</name>
<dbReference type="InterPro" id="IPR036390">
    <property type="entry name" value="WH_DNA-bd_sf"/>
</dbReference>
<reference evidence="1 2" key="1">
    <citation type="submission" date="2018-01" db="EMBL/GenBank/DDBJ databases">
        <title>Comparative genomics of Mycobacterium mucogenicum and Mycobacterium neoaurum clade members emphasizing tRNA and non-coding RNA.</title>
        <authorList>
            <person name="Behra P.R.K."/>
            <person name="Pettersson B.M.F."/>
            <person name="Das S."/>
            <person name="Dasgupta S."/>
            <person name="Kirsebom L.A."/>
        </authorList>
    </citation>
    <scope>NUCLEOTIDE SEQUENCE [LARGE SCALE GENOMIC DNA]</scope>
    <source>
        <strain evidence="1 2">DSM 45104</strain>
    </source>
</reference>
<protein>
    <submittedName>
        <fullName evidence="1">Uncharacterized protein</fullName>
    </submittedName>
</protein>
<sequence>MVAPPALRTLPIRIAPAQGEALDSWLEAAAHRIQVPFGDLLGSIGLLNRTGARQGWPVDVPADTLARIGQVMSVPADVLAAMTFARYRGTVLDTPARAWQTGMWGRRRGSRYCPDCLADSGGRWQLHWRLGWFFACTRHRCLLADTCPDCDRIQRGRVHPHFSTPHPGRCAGARRGPATSGRLPRCGARLAQAPVTRLAHGHSLLRLQHMIETVIESSAVPSPLYTDVPDPAGSYLSDLKALANRVLSCAVDKDLGPGLPSDVIDTFELAWDTTGRCVSHDIGPTDRLTAGTSAAHAAVTLSAALRILDHDDFRQAGAAMRWLIDVSRDNGVKVSAVTGAKWGGKPSPAAQAIQLAALGPAMKPTDQLRYRVFAARPRLPATTGKGIDGAAAHLPSMLWPAFTLPFASDNAGQLSLRPALAAAVLLVGARLSSEGAAMWLGSLTTYTDVSRIVSLLQEIGMWTAAGTVLTRISDYIADNGAPIDYDRRRRLDYSDLLPEATWHHLCVQTDEDPGQGPKHTLVRHAMFEELSGLPCSKAPFAGEKPAGRLQIDRFPADLHPQLTARLEEHAHMFLADRGVNGEPLTWQPPLSLLDDLQLPNGRIDRSTAAALRWALYNPPEQSGTPNGGFGTTLHAIYVAARARHPDHRWGPSDQAGTTIRGRRSAEPTHHDIAKAALTPEELYDLHINQNLGLQHIADSVGVGIHAIYRLAHEYAVPLGTARRARQSEDDARWLHEQYVAGKRSISDIARDHGIKKHTLTKVAERHSIPMRGRGALSHQKHLDALRAAQSAPEVLRPVLESFGGAARLRRFAFVASYPTITAAAEALGRSPSAITSQMHRLDRQLGGRLLTRGQYNKPMTLTDLGLRVLASIFRGDCCGLGLMPSCAVG</sequence>
<keyword evidence="2" id="KW-1185">Reference proteome</keyword>
<dbReference type="Proteomes" id="UP000309984">
    <property type="component" value="Unassembled WGS sequence"/>
</dbReference>
<dbReference type="SUPFAM" id="SSF46785">
    <property type="entry name" value="Winged helix' DNA-binding domain"/>
    <property type="match status" value="1"/>
</dbReference>
<evidence type="ECO:0000313" key="1">
    <source>
        <dbReference type="EMBL" id="TLH58423.1"/>
    </source>
</evidence>
<accession>A0A7I7ZSC6</accession>
<dbReference type="InterPro" id="IPR000847">
    <property type="entry name" value="LysR_HTH_N"/>
</dbReference>
<dbReference type="Gene3D" id="1.10.10.10">
    <property type="entry name" value="Winged helix-like DNA-binding domain superfamily/Winged helix DNA-binding domain"/>
    <property type="match status" value="1"/>
</dbReference>
<dbReference type="AlphaFoldDB" id="A0A7I7ZSC6"/>